<keyword evidence="3" id="KW-0378">Hydrolase</keyword>
<dbReference type="PANTHER" id="PTHR30471:SF3">
    <property type="entry name" value="UPF0758 PROTEIN YEES-RELATED"/>
    <property type="match status" value="1"/>
</dbReference>
<evidence type="ECO:0000256" key="1">
    <source>
        <dbReference type="ARBA" id="ARBA00022670"/>
    </source>
</evidence>
<protein>
    <submittedName>
        <fullName evidence="7">DNA repair protein RadC</fullName>
    </submittedName>
</protein>
<evidence type="ECO:0000256" key="5">
    <source>
        <dbReference type="ARBA" id="ARBA00023049"/>
    </source>
</evidence>
<evidence type="ECO:0000256" key="4">
    <source>
        <dbReference type="ARBA" id="ARBA00022833"/>
    </source>
</evidence>
<dbReference type="Pfam" id="PF04002">
    <property type="entry name" value="RadC"/>
    <property type="match status" value="1"/>
</dbReference>
<evidence type="ECO:0000259" key="6">
    <source>
        <dbReference type="PROSITE" id="PS50249"/>
    </source>
</evidence>
<dbReference type="NCBIfam" id="TIGR00608">
    <property type="entry name" value="radc"/>
    <property type="match status" value="1"/>
</dbReference>
<keyword evidence="4" id="KW-0862">Zinc</keyword>
<name>A0A3I2B4M0_SALER</name>
<proteinExistence type="predicted"/>
<dbReference type="SUPFAM" id="SSF102712">
    <property type="entry name" value="JAB1/MPN domain"/>
    <property type="match status" value="1"/>
</dbReference>
<accession>A0A3I2B4M0</accession>
<dbReference type="PROSITE" id="PS50249">
    <property type="entry name" value="MPN"/>
    <property type="match status" value="1"/>
</dbReference>
<dbReference type="Gene3D" id="3.40.140.10">
    <property type="entry name" value="Cytidine Deaminase, domain 2"/>
    <property type="match status" value="1"/>
</dbReference>
<dbReference type="GO" id="GO:0008237">
    <property type="term" value="F:metallopeptidase activity"/>
    <property type="evidence" value="ECO:0007669"/>
    <property type="project" value="UniProtKB-KW"/>
</dbReference>
<dbReference type="InterPro" id="IPR025657">
    <property type="entry name" value="RadC_JAB"/>
</dbReference>
<dbReference type="GO" id="GO:0006508">
    <property type="term" value="P:proteolysis"/>
    <property type="evidence" value="ECO:0007669"/>
    <property type="project" value="UniProtKB-KW"/>
</dbReference>
<dbReference type="CDD" id="cd08071">
    <property type="entry name" value="MPN_DUF2466"/>
    <property type="match status" value="1"/>
</dbReference>
<dbReference type="Proteomes" id="UP000885336">
    <property type="component" value="Unassembled WGS sequence"/>
</dbReference>
<dbReference type="PANTHER" id="PTHR30471">
    <property type="entry name" value="DNA REPAIR PROTEIN RADC"/>
    <property type="match status" value="1"/>
</dbReference>
<organism evidence="7">
    <name type="scientific">Salmonella enterica</name>
    <name type="common">Salmonella choleraesuis</name>
    <dbReference type="NCBI Taxonomy" id="28901"/>
    <lineage>
        <taxon>Bacteria</taxon>
        <taxon>Pseudomonadati</taxon>
        <taxon>Pseudomonadota</taxon>
        <taxon>Gammaproteobacteria</taxon>
        <taxon>Enterobacterales</taxon>
        <taxon>Enterobacteriaceae</taxon>
        <taxon>Salmonella</taxon>
    </lineage>
</organism>
<feature type="domain" description="MPN" evidence="6">
    <location>
        <begin position="37"/>
        <end position="159"/>
    </location>
</feature>
<keyword evidence="2" id="KW-0479">Metal-binding</keyword>
<evidence type="ECO:0000313" key="7">
    <source>
        <dbReference type="EMBL" id="MGD31660.1"/>
    </source>
</evidence>
<dbReference type="InterPro" id="IPR001405">
    <property type="entry name" value="UPF0758"/>
</dbReference>
<comment type="caution">
    <text evidence="7">The sequence shown here is derived from an EMBL/GenBank/DDBJ whole genome shotgun (WGS) entry which is preliminary data.</text>
</comment>
<gene>
    <name evidence="7" type="primary">radC</name>
    <name evidence="7" type="ORF">EE393_22535</name>
</gene>
<keyword evidence="1" id="KW-0645">Protease</keyword>
<dbReference type="InterPro" id="IPR037518">
    <property type="entry name" value="MPN"/>
</dbReference>
<dbReference type="EMBL" id="RNKS01000085">
    <property type="protein sequence ID" value="MGD31660.1"/>
    <property type="molecule type" value="Genomic_DNA"/>
</dbReference>
<reference evidence="7" key="1">
    <citation type="submission" date="2018-11" db="EMBL/GenBank/DDBJ databases">
        <authorList>
            <consortium name="PulseNet: The National Subtyping Network for Foodborne Disease Surveillance"/>
            <person name="Tarr C.L."/>
            <person name="Trees E."/>
            <person name="Katz L.S."/>
            <person name="Carleton-Romer H.A."/>
            <person name="Stroika S."/>
            <person name="Kucerova Z."/>
            <person name="Roache K.F."/>
            <person name="Sabol A.L."/>
            <person name="Besser J."/>
            <person name="Gerner-Smidt P."/>
        </authorList>
    </citation>
    <scope>NUCLEOTIDE SEQUENCE [LARGE SCALE GENOMIC DNA]</scope>
    <source>
        <strain evidence="7">PNUSAS058450</strain>
    </source>
</reference>
<keyword evidence="5" id="KW-0482">Metalloprotease</keyword>
<evidence type="ECO:0000256" key="3">
    <source>
        <dbReference type="ARBA" id="ARBA00022801"/>
    </source>
</evidence>
<sequence length="165" mass="18626">MEQQLPLFAATLPLAAQQTIREALTLLERQLRETGASFTSSSSVRDWLRLQLASLEREEFVAIFLDNQHRLITHETLFTGTVNRTEVHPREVVKAGLKHNCAAVIVAHCHPSGLAEPSNADRQITERLRQALNLVDIRLLDHLVVGGMDIVSFAEKGWLLHHEKR</sequence>
<dbReference type="AlphaFoldDB" id="A0A3I2B4M0"/>
<evidence type="ECO:0000256" key="2">
    <source>
        <dbReference type="ARBA" id="ARBA00022723"/>
    </source>
</evidence>
<dbReference type="GO" id="GO:0046872">
    <property type="term" value="F:metal ion binding"/>
    <property type="evidence" value="ECO:0007669"/>
    <property type="project" value="UniProtKB-KW"/>
</dbReference>